<dbReference type="RefSeq" id="WP_209138935.1">
    <property type="nucleotide sequence ID" value="NZ_JAGHKO010000001.1"/>
</dbReference>
<evidence type="ECO:0000313" key="1">
    <source>
        <dbReference type="EMBL" id="MBO9200900.1"/>
    </source>
</evidence>
<dbReference type="Proteomes" id="UP000677244">
    <property type="component" value="Unassembled WGS sequence"/>
</dbReference>
<protein>
    <submittedName>
        <fullName evidence="1">Uncharacterized protein</fullName>
    </submittedName>
</protein>
<name>A0ABS3YSN8_9BACT</name>
<keyword evidence="2" id="KW-1185">Reference proteome</keyword>
<reference evidence="1 2" key="1">
    <citation type="submission" date="2021-03" db="EMBL/GenBank/DDBJ databases">
        <title>Assistant Professor.</title>
        <authorList>
            <person name="Huq M.A."/>
        </authorList>
    </citation>
    <scope>NUCLEOTIDE SEQUENCE [LARGE SCALE GENOMIC DNA]</scope>
    <source>
        <strain evidence="1 2">MAH-29</strain>
    </source>
</reference>
<sequence length="51" mass="5891">MIEEYKKMKWFFIWVLLLAGGMVFSNMSGYRVFSSGGQQQWKAGGPGLYHK</sequence>
<accession>A0ABS3YSN8</accession>
<evidence type="ECO:0000313" key="2">
    <source>
        <dbReference type="Proteomes" id="UP000677244"/>
    </source>
</evidence>
<comment type="caution">
    <text evidence="1">The sequence shown here is derived from an EMBL/GenBank/DDBJ whole genome shotgun (WGS) entry which is preliminary data.</text>
</comment>
<gene>
    <name evidence="1" type="ORF">J7I42_11540</name>
</gene>
<organism evidence="1 2">
    <name type="scientific">Niastella soli</name>
    <dbReference type="NCBI Taxonomy" id="2821487"/>
    <lineage>
        <taxon>Bacteria</taxon>
        <taxon>Pseudomonadati</taxon>
        <taxon>Bacteroidota</taxon>
        <taxon>Chitinophagia</taxon>
        <taxon>Chitinophagales</taxon>
        <taxon>Chitinophagaceae</taxon>
        <taxon>Niastella</taxon>
    </lineage>
</organism>
<proteinExistence type="predicted"/>
<dbReference type="EMBL" id="JAGHKO010000001">
    <property type="protein sequence ID" value="MBO9200900.1"/>
    <property type="molecule type" value="Genomic_DNA"/>
</dbReference>